<dbReference type="InterPro" id="IPR052097">
    <property type="entry name" value="SET-MYND_domain_protein"/>
</dbReference>
<accession>A0A9D4P7D3</accession>
<name>A0A9D4P7D3_DERFA</name>
<reference evidence="10" key="1">
    <citation type="submission" date="2020-06" db="EMBL/GenBank/DDBJ databases">
        <authorList>
            <person name="Ji K."/>
            <person name="Li J."/>
        </authorList>
    </citation>
    <scope>NUCLEOTIDE SEQUENCE</scope>
    <source>
        <strain evidence="10">JKM2019</strain>
        <tissue evidence="10">Whole body</tissue>
    </source>
</reference>
<dbReference type="Gene3D" id="1.10.220.160">
    <property type="match status" value="1"/>
</dbReference>
<keyword evidence="1" id="KW-0489">Methyltransferase</keyword>
<keyword evidence="5 7" id="KW-0863">Zinc-finger</keyword>
<dbReference type="Gene3D" id="1.25.40.10">
    <property type="entry name" value="Tetratricopeptide repeat domain"/>
    <property type="match status" value="1"/>
</dbReference>
<evidence type="ECO:0000256" key="3">
    <source>
        <dbReference type="ARBA" id="ARBA00022691"/>
    </source>
</evidence>
<proteinExistence type="predicted"/>
<dbReference type="InterPro" id="IPR011990">
    <property type="entry name" value="TPR-like_helical_dom_sf"/>
</dbReference>
<protein>
    <submittedName>
        <fullName evidence="10">Set domain-containing protein</fullName>
    </submittedName>
</protein>
<dbReference type="GO" id="GO:0008270">
    <property type="term" value="F:zinc ion binding"/>
    <property type="evidence" value="ECO:0007669"/>
    <property type="project" value="UniProtKB-KW"/>
</dbReference>
<dbReference type="InterPro" id="IPR046341">
    <property type="entry name" value="SET_dom_sf"/>
</dbReference>
<dbReference type="GO" id="GO:0008276">
    <property type="term" value="F:protein methyltransferase activity"/>
    <property type="evidence" value="ECO:0007669"/>
    <property type="project" value="UniProtKB-ARBA"/>
</dbReference>
<reference evidence="10" key="2">
    <citation type="journal article" date="2021" name="World Allergy Organ. J.">
        <title>Chromosome-level assembly of Dermatophagoides farinae genome and transcriptome reveals two novel allergens Der f 37 and Der f 39.</title>
        <authorList>
            <person name="Chen J."/>
            <person name="Cai Z."/>
            <person name="Fan D."/>
            <person name="Hu J."/>
            <person name="Hou Y."/>
            <person name="He Y."/>
            <person name="Zhang Z."/>
            <person name="Zhao Z."/>
            <person name="Gao P."/>
            <person name="Hu W."/>
            <person name="Sun J."/>
            <person name="Li J."/>
            <person name="Ji K."/>
        </authorList>
    </citation>
    <scope>NUCLEOTIDE SEQUENCE</scope>
    <source>
        <strain evidence="10">JKM2019</strain>
    </source>
</reference>
<keyword evidence="3" id="KW-0949">S-adenosyl-L-methionine</keyword>
<dbReference type="GO" id="GO:0005737">
    <property type="term" value="C:cytoplasm"/>
    <property type="evidence" value="ECO:0007669"/>
    <property type="project" value="TreeGrafter"/>
</dbReference>
<dbReference type="PROSITE" id="PS50865">
    <property type="entry name" value="ZF_MYND_2"/>
    <property type="match status" value="1"/>
</dbReference>
<keyword evidence="6" id="KW-0862">Zinc</keyword>
<evidence type="ECO:0000256" key="1">
    <source>
        <dbReference type="ARBA" id="ARBA00022603"/>
    </source>
</evidence>
<dbReference type="GO" id="GO:0032259">
    <property type="term" value="P:methylation"/>
    <property type="evidence" value="ECO:0007669"/>
    <property type="project" value="UniProtKB-KW"/>
</dbReference>
<keyword evidence="4" id="KW-0479">Metal-binding</keyword>
<comment type="caution">
    <text evidence="10">The sequence shown here is derived from an EMBL/GenBank/DDBJ whole genome shotgun (WGS) entry which is preliminary data.</text>
</comment>
<feature type="domain" description="SET" evidence="8">
    <location>
        <begin position="219"/>
        <end position="563"/>
    </location>
</feature>
<dbReference type="Pfam" id="PF00856">
    <property type="entry name" value="SET"/>
    <property type="match status" value="1"/>
</dbReference>
<evidence type="ECO:0000259" key="8">
    <source>
        <dbReference type="PROSITE" id="PS50280"/>
    </source>
</evidence>
<evidence type="ECO:0000313" key="10">
    <source>
        <dbReference type="EMBL" id="KAH7645528.1"/>
    </source>
</evidence>
<gene>
    <name evidence="10" type="ORF">HUG17_1066</name>
</gene>
<dbReference type="PANTHER" id="PTHR46165:SF2">
    <property type="entry name" value="SET AND MYND DOMAIN-CONTAINING PROTEIN 4"/>
    <property type="match status" value="1"/>
</dbReference>
<dbReference type="GO" id="GO:0042826">
    <property type="term" value="F:histone deacetylase binding"/>
    <property type="evidence" value="ECO:0007669"/>
    <property type="project" value="TreeGrafter"/>
</dbReference>
<keyword evidence="2" id="KW-0808">Transferase</keyword>
<dbReference type="GO" id="GO:0005634">
    <property type="term" value="C:nucleus"/>
    <property type="evidence" value="ECO:0007669"/>
    <property type="project" value="TreeGrafter"/>
</dbReference>
<dbReference type="Gene3D" id="2.170.270.10">
    <property type="entry name" value="SET domain"/>
    <property type="match status" value="2"/>
</dbReference>
<evidence type="ECO:0000256" key="7">
    <source>
        <dbReference type="PROSITE-ProRule" id="PRU00134"/>
    </source>
</evidence>
<feature type="domain" description="MYND-type" evidence="9">
    <location>
        <begin position="264"/>
        <end position="304"/>
    </location>
</feature>
<evidence type="ECO:0000256" key="4">
    <source>
        <dbReference type="ARBA" id="ARBA00022723"/>
    </source>
</evidence>
<dbReference type="GO" id="GO:0008170">
    <property type="term" value="F:N-methyltransferase activity"/>
    <property type="evidence" value="ECO:0007669"/>
    <property type="project" value="UniProtKB-ARBA"/>
</dbReference>
<evidence type="ECO:0000256" key="5">
    <source>
        <dbReference type="ARBA" id="ARBA00022771"/>
    </source>
</evidence>
<organism evidence="10">
    <name type="scientific">Dermatophagoides farinae</name>
    <name type="common">American house dust mite</name>
    <dbReference type="NCBI Taxonomy" id="6954"/>
    <lineage>
        <taxon>Eukaryota</taxon>
        <taxon>Metazoa</taxon>
        <taxon>Ecdysozoa</taxon>
        <taxon>Arthropoda</taxon>
        <taxon>Chelicerata</taxon>
        <taxon>Arachnida</taxon>
        <taxon>Acari</taxon>
        <taxon>Acariformes</taxon>
        <taxon>Sarcoptiformes</taxon>
        <taxon>Astigmata</taxon>
        <taxon>Psoroptidia</taxon>
        <taxon>Analgoidea</taxon>
        <taxon>Pyroglyphidae</taxon>
        <taxon>Dermatophagoidinae</taxon>
        <taxon>Dermatophagoides</taxon>
    </lineage>
</organism>
<dbReference type="AlphaFoldDB" id="A0A9D4P7D3"/>
<dbReference type="InterPro" id="IPR001214">
    <property type="entry name" value="SET_dom"/>
</dbReference>
<dbReference type="SUPFAM" id="SSF144232">
    <property type="entry name" value="HIT/MYND zinc finger-like"/>
    <property type="match status" value="1"/>
</dbReference>
<dbReference type="Gene3D" id="6.10.140.2220">
    <property type="match status" value="1"/>
</dbReference>
<dbReference type="PROSITE" id="PS50280">
    <property type="entry name" value="SET"/>
    <property type="match status" value="1"/>
</dbReference>
<evidence type="ECO:0000256" key="6">
    <source>
        <dbReference type="ARBA" id="ARBA00022833"/>
    </source>
</evidence>
<dbReference type="EMBL" id="SDOV01000001">
    <property type="protein sequence ID" value="KAH7645528.1"/>
    <property type="molecule type" value="Genomic_DNA"/>
</dbReference>
<dbReference type="SUPFAM" id="SSF82199">
    <property type="entry name" value="SET domain"/>
    <property type="match status" value="1"/>
</dbReference>
<dbReference type="InterPro" id="IPR002893">
    <property type="entry name" value="Znf_MYND"/>
</dbReference>
<dbReference type="Proteomes" id="UP000828236">
    <property type="component" value="Unassembled WGS sequence"/>
</dbReference>
<dbReference type="PANTHER" id="PTHR46165">
    <property type="entry name" value="SET AND MYND DOMAIN-CONTAINING PROTEIN 4"/>
    <property type="match status" value="1"/>
</dbReference>
<evidence type="ECO:0000259" key="9">
    <source>
        <dbReference type="PROSITE" id="PS50865"/>
    </source>
</evidence>
<evidence type="ECO:0000256" key="2">
    <source>
        <dbReference type="ARBA" id="ARBA00022679"/>
    </source>
</evidence>
<dbReference type="GO" id="GO:0008757">
    <property type="term" value="F:S-adenosylmethionine-dependent methyltransferase activity"/>
    <property type="evidence" value="ECO:0007669"/>
    <property type="project" value="UniProtKB-ARBA"/>
</dbReference>
<sequence length="842" mass="99568">MISNSTKYLYRNQDIINDEEIINSPDKQSRIGQILSQLDINGILKITYNRIMDQIKSEPKNEEKARSIAISTLNQTIIESGYGGSTFVQAYHQRSKCNIKKGNFEAALLDINIAIKYGGENRERSFTRSLAIFYKNLKHFIPSNSKFPDWNEIRTNIANNNHSNNNHDDDENRQSSSWKCLWDYLTNDELVVHEEKCEETNLKNLQELFEFQYNFKLDSHCAIVDDKKKGRHFICENLIPKGTQVLVERAYSLALDSQYRHHFCLHCYKECVDHFVPCRYCRMAIFCNEECFYRAWSVFHRHECLILSVFNDDKTYMAIHMYRMITRIGLKNAITTKRHIDKMKNDHKLPERIKKYWEKNVDEFINHFVIEQYVNDEKLRNTPDFRMKSSQKNRTYQMMLSLLDHNEKYESYYDTNYIGLAIDTAFILLINNNLIKKQSDKRQFSLPHWAHLPKISLKQIINENDSKQSLNELNIFNNSYDDFAQLIEILLYNIRKLTTNIFAWNHMGPFCKGGCVATCQCLVGSLINHSCTPNVEWEFQNGCIIYTALRDIMHGEEINNSYGPHSEIPFIQRQTTMAHNYYFNCRCQICRIDVDHYPNVLKCQNCSGPVVVILESIIPAECMDCWKICENAIEKLEYVKGCFQKFFALQMLIQDDSCDDDNGEKDIWFVKMQKCLNDQLYYLYRKNQNLMKNFKIACSLHVRYGKFDIACDLAMQMYEIDEDFFPLLSSTNNNKKSKDYLVEALENRRLFYDIGKMYLQQQQQQQQVNKKSIIMKCDDNEEEDNINNRRLYFAKKMIDTYHGDNIFLSEKLFNSLMENDDDDDDDADGYKKFLNIDFFIEN</sequence>